<dbReference type="Gene3D" id="1.10.287.950">
    <property type="entry name" value="Methyl-accepting chemotaxis protein"/>
    <property type="match status" value="1"/>
</dbReference>
<dbReference type="Pfam" id="PF12729">
    <property type="entry name" value="4HB_MCP_1"/>
    <property type="match status" value="1"/>
</dbReference>
<dbReference type="FunFam" id="1.10.287.950:FF:000001">
    <property type="entry name" value="Methyl-accepting chemotaxis sensory transducer"/>
    <property type="match status" value="1"/>
</dbReference>
<evidence type="ECO:0000259" key="7">
    <source>
        <dbReference type="PROSITE" id="PS50111"/>
    </source>
</evidence>
<dbReference type="Pfam" id="PF00015">
    <property type="entry name" value="MCPsignal"/>
    <property type="match status" value="1"/>
</dbReference>
<accession>A0A6I2KTR1</accession>
<dbReference type="InterPro" id="IPR024478">
    <property type="entry name" value="HlyB_4HB_MCP"/>
</dbReference>
<feature type="domain" description="Methyl-accepting transducer" evidence="7">
    <location>
        <begin position="272"/>
        <end position="501"/>
    </location>
</feature>
<evidence type="ECO:0000256" key="3">
    <source>
        <dbReference type="ARBA" id="ARBA00029447"/>
    </source>
</evidence>
<dbReference type="PRINTS" id="PR00260">
    <property type="entry name" value="CHEMTRNSDUCR"/>
</dbReference>
<sequence>MNFAKMRVGSRLAVGFGACLLLLLVIAVSSSLTLRSITQDTDNLLEQQLQTERLVTEWHASIQSNVQRAQASARLSNVEDRKYFDDGITQAIKRNTEVQRLLTERLVDPEAKQLYATALANRDIYQAARKRVLDTRDSGDAELTAKLIREVFVPACETYLNSIAAVAKRQRTAIDEIGAGVHERSIGGISLAAVLAVISLVAAVLLGWLITRSVLKQLGGEPSYAAGITDRIAAGDLTVRVELAAGDRSSLLYSIAAMRDRLASIVGEVRGATEAVATASDEIASGNQDLSSRTEQQAGSLEETASSMEELTATVKQNTDFARQANQLAANAAGVAERGGQVVGGVVTTMEAISASSRQIVDIIGVIDGIAFQTNILALNAAVEAARAGEQGRGFAVVAQEVRTLAQRSASAAKDIKQLIGESVDRIANGSMLVDEAGKTMEEVVGSIRNVSEIMEQITAASGEQEAGIEQINRAIMEMDGVTQQNAALVEQAAAAAESLQGQSNHLAELVSVFTVDGTASASVTSIATGQRRPAAARVPALTNARRTGSHG</sequence>
<dbReference type="GO" id="GO:0006935">
    <property type="term" value="P:chemotaxis"/>
    <property type="evidence" value="ECO:0007669"/>
    <property type="project" value="InterPro"/>
</dbReference>
<comment type="caution">
    <text evidence="8">The sequence shown here is derived from an EMBL/GenBank/DDBJ whole genome shotgun (WGS) entry which is preliminary data.</text>
</comment>
<dbReference type="CDD" id="cd11386">
    <property type="entry name" value="MCP_signal"/>
    <property type="match status" value="1"/>
</dbReference>
<dbReference type="GO" id="GO:0004888">
    <property type="term" value="F:transmembrane signaling receptor activity"/>
    <property type="evidence" value="ECO:0007669"/>
    <property type="project" value="InterPro"/>
</dbReference>
<dbReference type="GO" id="GO:0005886">
    <property type="term" value="C:plasma membrane"/>
    <property type="evidence" value="ECO:0007669"/>
    <property type="project" value="TreeGrafter"/>
</dbReference>
<evidence type="ECO:0000313" key="9">
    <source>
        <dbReference type="Proteomes" id="UP000433309"/>
    </source>
</evidence>
<proteinExistence type="inferred from homology"/>
<dbReference type="AlphaFoldDB" id="A0A6I2KTR1"/>
<name>A0A6I2KTR1_9BURK</name>
<comment type="subcellular location">
    <subcellularLocation>
        <location evidence="1">Membrane</location>
    </subcellularLocation>
</comment>
<dbReference type="CDD" id="cd19411">
    <property type="entry name" value="MCP2201-like_sensor"/>
    <property type="match status" value="1"/>
</dbReference>
<evidence type="ECO:0000256" key="5">
    <source>
        <dbReference type="SAM" id="MobiDB-lite"/>
    </source>
</evidence>
<evidence type="ECO:0000256" key="4">
    <source>
        <dbReference type="PROSITE-ProRule" id="PRU00284"/>
    </source>
</evidence>
<dbReference type="PROSITE" id="PS50111">
    <property type="entry name" value="CHEMOTAXIS_TRANSDUC_2"/>
    <property type="match status" value="1"/>
</dbReference>
<keyword evidence="6" id="KW-0812">Transmembrane</keyword>
<evidence type="ECO:0000256" key="2">
    <source>
        <dbReference type="ARBA" id="ARBA00022481"/>
    </source>
</evidence>
<dbReference type="EMBL" id="WKJK01000002">
    <property type="protein sequence ID" value="MRW89011.1"/>
    <property type="molecule type" value="Genomic_DNA"/>
</dbReference>
<dbReference type="Proteomes" id="UP000433309">
    <property type="component" value="Unassembled WGS sequence"/>
</dbReference>
<dbReference type="InterPro" id="IPR004090">
    <property type="entry name" value="Chemotax_Me-accpt_rcpt"/>
</dbReference>
<keyword evidence="4" id="KW-0807">Transducer</keyword>
<evidence type="ECO:0000256" key="6">
    <source>
        <dbReference type="SAM" id="Phobius"/>
    </source>
</evidence>
<keyword evidence="6" id="KW-1133">Transmembrane helix</keyword>
<dbReference type="PANTHER" id="PTHR43531:SF14">
    <property type="entry name" value="METHYL-ACCEPTING CHEMOTAXIS PROTEIN I-RELATED"/>
    <property type="match status" value="1"/>
</dbReference>
<reference evidence="8 9" key="1">
    <citation type="submission" date="2019-11" db="EMBL/GenBank/DDBJ databases">
        <title>Novel species isolated from a subtropical stream in China.</title>
        <authorList>
            <person name="Lu H."/>
        </authorList>
    </citation>
    <scope>NUCLEOTIDE SEQUENCE [LARGE SCALE GENOMIC DNA]</scope>
    <source>
        <strain evidence="8 9">FT80W</strain>
    </source>
</reference>
<dbReference type="RefSeq" id="WP_154373115.1">
    <property type="nucleotide sequence ID" value="NZ_WKJK01000002.1"/>
</dbReference>
<feature type="region of interest" description="Disordered" evidence="5">
    <location>
        <begin position="284"/>
        <end position="304"/>
    </location>
</feature>
<dbReference type="InterPro" id="IPR047347">
    <property type="entry name" value="YvaQ-like_sensor"/>
</dbReference>
<feature type="transmembrane region" description="Helical" evidence="6">
    <location>
        <begin position="189"/>
        <end position="210"/>
    </location>
</feature>
<keyword evidence="6" id="KW-0472">Membrane</keyword>
<feature type="compositionally biased region" description="Polar residues" evidence="5">
    <location>
        <begin position="285"/>
        <end position="304"/>
    </location>
</feature>
<evidence type="ECO:0000256" key="1">
    <source>
        <dbReference type="ARBA" id="ARBA00004370"/>
    </source>
</evidence>
<dbReference type="SMART" id="SM00283">
    <property type="entry name" value="MA"/>
    <property type="match status" value="1"/>
</dbReference>
<keyword evidence="2" id="KW-0488">Methylation</keyword>
<dbReference type="GO" id="GO:0007165">
    <property type="term" value="P:signal transduction"/>
    <property type="evidence" value="ECO:0007669"/>
    <property type="project" value="UniProtKB-KW"/>
</dbReference>
<dbReference type="InterPro" id="IPR004089">
    <property type="entry name" value="MCPsignal_dom"/>
</dbReference>
<dbReference type="SUPFAM" id="SSF58104">
    <property type="entry name" value="Methyl-accepting chemotaxis protein (MCP) signaling domain"/>
    <property type="match status" value="1"/>
</dbReference>
<comment type="similarity">
    <text evidence="3">Belongs to the methyl-accepting chemotaxis (MCP) protein family.</text>
</comment>
<organism evidence="8 9">
    <name type="scientific">Duganella guangzhouensis</name>
    <dbReference type="NCBI Taxonomy" id="2666084"/>
    <lineage>
        <taxon>Bacteria</taxon>
        <taxon>Pseudomonadati</taxon>
        <taxon>Pseudomonadota</taxon>
        <taxon>Betaproteobacteria</taxon>
        <taxon>Burkholderiales</taxon>
        <taxon>Oxalobacteraceae</taxon>
        <taxon>Telluria group</taxon>
        <taxon>Duganella</taxon>
    </lineage>
</organism>
<dbReference type="InterPro" id="IPR051310">
    <property type="entry name" value="MCP_chemotaxis"/>
</dbReference>
<keyword evidence="9" id="KW-1185">Reference proteome</keyword>
<gene>
    <name evidence="8" type="ORF">GJ699_03345</name>
</gene>
<protein>
    <recommendedName>
        <fullName evidence="7">Methyl-accepting transducer domain-containing protein</fullName>
    </recommendedName>
</protein>
<evidence type="ECO:0000313" key="8">
    <source>
        <dbReference type="EMBL" id="MRW89011.1"/>
    </source>
</evidence>
<dbReference type="PANTHER" id="PTHR43531">
    <property type="entry name" value="PROTEIN ICFG"/>
    <property type="match status" value="1"/>
</dbReference>